<evidence type="ECO:0000313" key="2">
    <source>
        <dbReference type="EMBL" id="CAD6994569.1"/>
    </source>
</evidence>
<feature type="region of interest" description="Disordered" evidence="1">
    <location>
        <begin position="316"/>
        <end position="344"/>
    </location>
</feature>
<keyword evidence="3" id="KW-1185">Reference proteome</keyword>
<dbReference type="Proteomes" id="UP000606786">
    <property type="component" value="Unassembled WGS sequence"/>
</dbReference>
<comment type="caution">
    <text evidence="2">The sequence shown here is derived from an EMBL/GenBank/DDBJ whole genome shotgun (WGS) entry which is preliminary data.</text>
</comment>
<dbReference type="OrthoDB" id="8008330at2759"/>
<dbReference type="AlphaFoldDB" id="A0A811U6T7"/>
<protein>
    <submittedName>
        <fullName evidence="2">(Mediterranean fruit fly) hypothetical protein</fullName>
    </submittedName>
</protein>
<evidence type="ECO:0000256" key="1">
    <source>
        <dbReference type="SAM" id="MobiDB-lite"/>
    </source>
</evidence>
<evidence type="ECO:0000313" key="3">
    <source>
        <dbReference type="Proteomes" id="UP000606786"/>
    </source>
</evidence>
<feature type="compositionally biased region" description="Polar residues" evidence="1">
    <location>
        <begin position="330"/>
        <end position="342"/>
    </location>
</feature>
<name>A0A811U6T7_CERCA</name>
<accession>A0A811U6T7</accession>
<proteinExistence type="predicted"/>
<gene>
    <name evidence="2" type="ORF">CCAP1982_LOCUS3307</name>
</gene>
<organism evidence="2 3">
    <name type="scientific">Ceratitis capitata</name>
    <name type="common">Mediterranean fruit fly</name>
    <name type="synonym">Tephritis capitata</name>
    <dbReference type="NCBI Taxonomy" id="7213"/>
    <lineage>
        <taxon>Eukaryota</taxon>
        <taxon>Metazoa</taxon>
        <taxon>Ecdysozoa</taxon>
        <taxon>Arthropoda</taxon>
        <taxon>Hexapoda</taxon>
        <taxon>Insecta</taxon>
        <taxon>Pterygota</taxon>
        <taxon>Neoptera</taxon>
        <taxon>Endopterygota</taxon>
        <taxon>Diptera</taxon>
        <taxon>Brachycera</taxon>
        <taxon>Muscomorpha</taxon>
        <taxon>Tephritoidea</taxon>
        <taxon>Tephritidae</taxon>
        <taxon>Ceratitis</taxon>
        <taxon>Ceratitis</taxon>
    </lineage>
</organism>
<sequence length="544" mass="62830">MRILNSCLLELREYKKGKVLCRIMISNTTTEGQIAESQGIHWLNKSHWKKFDIKMDQLVNEFFNKKLEKSVLVEESFNINQEIDIKVTNSAATLKSLLQFLGYITFGKNDNILALDCLVSCPVMLSEDSQPTTVSESISLSIADDSEKMMHSLNTSMSDISIINENQCSLKLFKTVEKNISSDSSEDFKTAKLTKCEKNHEESPKVISSLAKSNITLRKHKTRSGQSNAKSCHDDNVDLHKYVVKKSERIMEREFKASELKRKNFYDFPHSSDTKLINKNTKRREAIHKLRSKVSDTDAESDDFDKKTPVKIQPEYRATSSLKKRKNVEPSCQQEKQSTSKWLSKKQPEELILAKTKPQENATKKTVNSSSVKNTNRIVYPTTEEIAEKEHREKEQMKANKKIKTILEDLIQVPKKVKILSLNNMTAEEILNTFPKYKSQIDGIFHELKSKPKVTGYNGINHYLVIELIDNEKQLQMMNKLGEVYEKDPDGLCLNPTLFANALMPEWLVNIFKDKYKFSYNEAVSHLNEQRQYMQYMDVDQPYY</sequence>
<reference evidence="2" key="1">
    <citation type="submission" date="2020-11" db="EMBL/GenBank/DDBJ databases">
        <authorList>
            <person name="Whitehead M."/>
        </authorList>
    </citation>
    <scope>NUCLEOTIDE SEQUENCE</scope>
    <source>
        <strain evidence="2">EGII</strain>
    </source>
</reference>
<dbReference type="EMBL" id="CAJHJT010000001">
    <property type="protein sequence ID" value="CAD6994569.1"/>
    <property type="molecule type" value="Genomic_DNA"/>
</dbReference>